<evidence type="ECO:0000313" key="2">
    <source>
        <dbReference type="Proteomes" id="UP000758155"/>
    </source>
</evidence>
<accession>A0A9P5BU57</accession>
<keyword evidence="2" id="KW-1185">Reference proteome</keyword>
<dbReference type="EMBL" id="SWKV01000186">
    <property type="protein sequence ID" value="KAF3031179.1"/>
    <property type="molecule type" value="Genomic_DNA"/>
</dbReference>
<dbReference type="Proteomes" id="UP000758155">
    <property type="component" value="Unassembled WGS sequence"/>
</dbReference>
<reference evidence="1" key="1">
    <citation type="submission" date="2019-04" db="EMBL/GenBank/DDBJ databases">
        <title>Sequencing of skin fungus with MAO and IRED activity.</title>
        <authorList>
            <person name="Marsaioli A.J."/>
            <person name="Bonatto J.M.C."/>
            <person name="Reis Junior O."/>
        </authorList>
    </citation>
    <scope>NUCLEOTIDE SEQUENCE</scope>
    <source>
        <strain evidence="1">28M1</strain>
    </source>
</reference>
<evidence type="ECO:0000313" key="1">
    <source>
        <dbReference type="EMBL" id="KAF3031179.1"/>
    </source>
</evidence>
<comment type="caution">
    <text evidence="1">The sequence shown here is derived from an EMBL/GenBank/DDBJ whole genome shotgun (WGS) entry which is preliminary data.</text>
</comment>
<protein>
    <submittedName>
        <fullName evidence="1">Uncharacterized protein</fullName>
    </submittedName>
</protein>
<name>A0A9P5BU57_9PLEO</name>
<organism evidence="1 2">
    <name type="scientific">Didymella heteroderae</name>
    <dbReference type="NCBI Taxonomy" id="1769908"/>
    <lineage>
        <taxon>Eukaryota</taxon>
        <taxon>Fungi</taxon>
        <taxon>Dikarya</taxon>
        <taxon>Ascomycota</taxon>
        <taxon>Pezizomycotina</taxon>
        <taxon>Dothideomycetes</taxon>
        <taxon>Pleosporomycetidae</taxon>
        <taxon>Pleosporales</taxon>
        <taxon>Pleosporineae</taxon>
        <taxon>Didymellaceae</taxon>
        <taxon>Didymella</taxon>
    </lineage>
</organism>
<sequence>MAGTAWTRYEKAIIIWLNKRGFLDKVVKEQLHRFANKRRTLTAIRSQLAELRKNPTIYNARRRTWNEEAVLESLSKTTMSRKD</sequence>
<dbReference type="AlphaFoldDB" id="A0A9P5BU57"/>
<proteinExistence type="predicted"/>
<gene>
    <name evidence="1" type="ORF">E8E12_000857</name>
</gene>